<dbReference type="PANTHER" id="PTHR30435">
    <property type="entry name" value="FLAGELLAR PROTEIN"/>
    <property type="match status" value="1"/>
</dbReference>
<dbReference type="PROSITE" id="PS00588">
    <property type="entry name" value="FLAGELLA_BB_ROD"/>
    <property type="match status" value="1"/>
</dbReference>
<dbReference type="OrthoDB" id="9800375at2"/>
<dbReference type="InterPro" id="IPR037925">
    <property type="entry name" value="FlgE/F/G-like"/>
</dbReference>
<comment type="similarity">
    <text evidence="1">Belongs to the flagella basal body rod proteins family.</text>
</comment>
<evidence type="ECO:0008006" key="7">
    <source>
        <dbReference type="Google" id="ProtNLM"/>
    </source>
</evidence>
<dbReference type="EMBL" id="CP021434">
    <property type="protein sequence ID" value="ARU60512.1"/>
    <property type="molecule type" value="Genomic_DNA"/>
</dbReference>
<feature type="domain" description="Flagellar basal-body/hook protein C-terminal" evidence="3">
    <location>
        <begin position="222"/>
        <end position="264"/>
    </location>
</feature>
<gene>
    <name evidence="5" type="ORF">CBW65_05045</name>
</gene>
<dbReference type="Proteomes" id="UP000195437">
    <property type="component" value="Chromosome"/>
</dbReference>
<accession>A0A1Y0IJ39</accession>
<dbReference type="InterPro" id="IPR019776">
    <property type="entry name" value="Flagellar_basal_body_rod_CS"/>
</dbReference>
<organism evidence="5 6">
    <name type="scientific">Tumebacillus avium</name>
    <dbReference type="NCBI Taxonomy" id="1903704"/>
    <lineage>
        <taxon>Bacteria</taxon>
        <taxon>Bacillati</taxon>
        <taxon>Bacillota</taxon>
        <taxon>Bacilli</taxon>
        <taxon>Bacillales</taxon>
        <taxon>Alicyclobacillaceae</taxon>
        <taxon>Tumebacillus</taxon>
    </lineage>
</organism>
<dbReference type="GO" id="GO:0071978">
    <property type="term" value="P:bacterial-type flagellum-dependent swarming motility"/>
    <property type="evidence" value="ECO:0007669"/>
    <property type="project" value="TreeGrafter"/>
</dbReference>
<dbReference type="SUPFAM" id="SSF117143">
    <property type="entry name" value="Flagellar hook protein flgE"/>
    <property type="match status" value="1"/>
</dbReference>
<feature type="domain" description="Flagellar hook protein FlgE/F/G-like D1" evidence="4">
    <location>
        <begin position="112"/>
        <end position="168"/>
    </location>
</feature>
<dbReference type="GO" id="GO:0009288">
    <property type="term" value="C:bacterial-type flagellum"/>
    <property type="evidence" value="ECO:0007669"/>
    <property type="project" value="TreeGrafter"/>
</dbReference>
<dbReference type="PANTHER" id="PTHR30435:SF19">
    <property type="entry name" value="FLAGELLAR BASAL-BODY ROD PROTEIN FLGG"/>
    <property type="match status" value="1"/>
</dbReference>
<evidence type="ECO:0000259" key="4">
    <source>
        <dbReference type="Pfam" id="PF22692"/>
    </source>
</evidence>
<dbReference type="Pfam" id="PF06429">
    <property type="entry name" value="Flg_bbr_C"/>
    <property type="match status" value="1"/>
</dbReference>
<dbReference type="InterPro" id="IPR010930">
    <property type="entry name" value="Flg_bb/hook_C_dom"/>
</dbReference>
<evidence type="ECO:0000313" key="5">
    <source>
        <dbReference type="EMBL" id="ARU60512.1"/>
    </source>
</evidence>
<evidence type="ECO:0000256" key="1">
    <source>
        <dbReference type="ARBA" id="ARBA00009677"/>
    </source>
</evidence>
<protein>
    <recommendedName>
        <fullName evidence="7">Flagellar basal body protein</fullName>
    </recommendedName>
</protein>
<feature type="domain" description="Flagellar basal body rod protein N-terminal" evidence="2">
    <location>
        <begin position="5"/>
        <end position="35"/>
    </location>
</feature>
<evidence type="ECO:0000259" key="2">
    <source>
        <dbReference type="Pfam" id="PF00460"/>
    </source>
</evidence>
<dbReference type="Pfam" id="PF00460">
    <property type="entry name" value="Flg_bb_rod"/>
    <property type="match status" value="1"/>
</dbReference>
<dbReference type="InterPro" id="IPR053967">
    <property type="entry name" value="LlgE_F_G-like_D1"/>
</dbReference>
<keyword evidence="6" id="KW-1185">Reference proteome</keyword>
<dbReference type="KEGG" id="tum:CBW65_05045"/>
<evidence type="ECO:0000313" key="6">
    <source>
        <dbReference type="Proteomes" id="UP000195437"/>
    </source>
</evidence>
<evidence type="ECO:0000259" key="3">
    <source>
        <dbReference type="Pfam" id="PF06429"/>
    </source>
</evidence>
<dbReference type="InterPro" id="IPR001444">
    <property type="entry name" value="Flag_bb_rod_N"/>
</dbReference>
<dbReference type="RefSeq" id="WP_087455905.1">
    <property type="nucleotide sequence ID" value="NZ_CP021434.1"/>
</dbReference>
<dbReference type="Pfam" id="PF22692">
    <property type="entry name" value="LlgE_F_G_D1"/>
    <property type="match status" value="1"/>
</dbReference>
<name>A0A1Y0IJ39_9BACL</name>
<proteinExistence type="inferred from homology"/>
<sequence length="269" mass="29080">MIRGLYIANSGMHANERMQELISNNIANANTVGYKSDTGVIRSFPEELILRINDFAGGAGAENKTVGRMSNGTFLEEALPRFLQGGLQKSDNPHAYAILDNPAPAGEPNRRSFFPVLNGNQVMYTRDGDFKVQAGTNFLVTTSGDPVIPVDAATGLPLNDARIRVLENGAYEYTTAQGQPYPRNAQFGSVDIVDATKLEKYGDTYFTSAAAAVRGTAQVEKGQLEQSNVDLAGSMVSMINVMRSYEANQRMIKSLDSTLEKAVSIGRLG</sequence>
<reference evidence="6" key="1">
    <citation type="submission" date="2017-05" db="EMBL/GenBank/DDBJ databases">
        <authorList>
            <person name="Sung H."/>
        </authorList>
    </citation>
    <scope>NUCLEOTIDE SEQUENCE [LARGE SCALE GENOMIC DNA]</scope>
    <source>
        <strain evidence="6">AR23208</strain>
    </source>
</reference>
<dbReference type="AlphaFoldDB" id="A0A1Y0IJ39"/>